<evidence type="ECO:0000313" key="4">
    <source>
        <dbReference type="EMBL" id="CUG92798.1"/>
    </source>
</evidence>
<dbReference type="PANTHER" id="PTHR24033:SF151">
    <property type="entry name" value="NOTCH 2"/>
    <property type="match status" value="1"/>
</dbReference>
<gene>
    <name evidence="4" type="ORF">BSAL_39415</name>
</gene>
<organism evidence="4 5">
    <name type="scientific">Bodo saltans</name>
    <name type="common">Flagellated protozoan</name>
    <dbReference type="NCBI Taxonomy" id="75058"/>
    <lineage>
        <taxon>Eukaryota</taxon>
        <taxon>Discoba</taxon>
        <taxon>Euglenozoa</taxon>
        <taxon>Kinetoplastea</taxon>
        <taxon>Metakinetoplastina</taxon>
        <taxon>Eubodonida</taxon>
        <taxon>Bodonidae</taxon>
        <taxon>Bodo</taxon>
    </lineage>
</organism>
<sequence length="1042" mass="108586">MSMSRVVVRTGSIESHGLSLHSIHIIECADDEGGLLANVHTFALRIQPSTDDEPVLPHRLRQAVAAPRKEHAEVAPASGPLECSSSGYTTMKRHSFISAQSDCTYELLSNHRVFDGMGCPILTSANRSAKRVSFSLNDTTLASVSVSTSSKICSVALHVQGNCAAPTRIFLSSASSEVNHQASNNELVLALDEERTSETIAATQESRATPLILNYHVRKRKNSQLAYCSSCNGYECNNGAVDDTTPPCTCSCYEGWTGRTCSKKQSITPVPATPAPTPVTPTPPPPTPAPPVPCTNAVDCSGNAASVTGNRPLCTCTCNAAWTGSTCATSNVCTNAVDCSGNAASVTGNRPQCTCTCNSAWTGSTCAVSNVCTDADCKNRASSFSGNRPSCTCNCPPEWVGSACEVSNVCTNSVDCSNHATSFSGNRPSCTCTCPSEWIGGACEISNVCTIAEDCSGHGTTVSGNRPNCTCTCPGEWIGAKCEISNVCTSAVDCNNRAGRVVGNRPACTCYCLAAYHGKTCDVTYTLTPTASHSHKPTYTRSAVDLSVSQTSSVPWTRSTTITQHESKSGISDSQSKSGSLLVSLTTTPSYSNTTTASTSPTKTSTFTSTTSVTRSSSISRSSTQASQSMRATTTEMGSATHPSVSVTLSFRGNEGRQRFFVNGSDDPNGPQNQQLGGASVSLSRSWTHPGNLSITASLRKSPTVTVSPSCTSNVHLAIRATQELLSTEAEQWCGGTAVGGVSSVGNGVNVSDNVVSESNTTLMPASCIVVPTATHGSITAQISRTTMASMVPPLKLIIPFTLNATDWDVERYTTATPTVDAATLNISALSVQWEYSLLTSASAVSNVTVNDSVATTIVLGNTIGAVEYRLDTIPAYSTVHAVVLRCQCGGRPVTTVFTVQWPDKVVLMTPAQEVLAGLATPLGPLSGDPTAAASMALMGAMSCSGEPITSASVAAYFISVFVDFGPASLALGNLGLAAAFCLLHAAAGAVYYRAVMKSDVTESLVSSTASSGDAENGCDHYDRGFKVVWWVQLCGAVRGPA</sequence>
<keyword evidence="5" id="KW-1185">Reference proteome</keyword>
<dbReference type="PANTHER" id="PTHR24033">
    <property type="entry name" value="EGF-LIKE DOMAIN-CONTAINING PROTEIN"/>
    <property type="match status" value="1"/>
</dbReference>
<feature type="domain" description="EGF-like" evidence="3">
    <location>
        <begin position="471"/>
        <end position="482"/>
    </location>
</feature>
<feature type="domain" description="EGF-like" evidence="3">
    <location>
        <begin position="393"/>
        <end position="404"/>
    </location>
</feature>
<feature type="domain" description="EGF-like" evidence="3">
    <location>
        <begin position="432"/>
        <end position="443"/>
    </location>
</feature>
<evidence type="ECO:0000259" key="3">
    <source>
        <dbReference type="PROSITE" id="PS00022"/>
    </source>
</evidence>
<dbReference type="OrthoDB" id="283575at2759"/>
<feature type="compositionally biased region" description="Polar residues" evidence="1">
    <location>
        <begin position="670"/>
        <end position="683"/>
    </location>
</feature>
<feature type="region of interest" description="Disordered" evidence="1">
    <location>
        <begin position="554"/>
        <end position="643"/>
    </location>
</feature>
<feature type="region of interest" description="Disordered" evidence="1">
    <location>
        <begin position="662"/>
        <end position="683"/>
    </location>
</feature>
<dbReference type="Proteomes" id="UP000051952">
    <property type="component" value="Unassembled WGS sequence"/>
</dbReference>
<dbReference type="SMART" id="SM00181">
    <property type="entry name" value="EGF"/>
    <property type="match status" value="7"/>
</dbReference>
<feature type="compositionally biased region" description="Polar residues" evidence="1">
    <location>
        <begin position="554"/>
        <end position="564"/>
    </location>
</feature>
<dbReference type="EMBL" id="CYKH01002087">
    <property type="protein sequence ID" value="CUG92798.1"/>
    <property type="molecule type" value="Genomic_DNA"/>
</dbReference>
<name>A0A0S4JTV3_BODSA</name>
<proteinExistence type="predicted"/>
<keyword evidence="2" id="KW-0472">Membrane</keyword>
<dbReference type="PROSITE" id="PS00022">
    <property type="entry name" value="EGF_1"/>
    <property type="match status" value="3"/>
</dbReference>
<feature type="compositionally biased region" description="Low complexity" evidence="1">
    <location>
        <begin position="569"/>
        <end position="635"/>
    </location>
</feature>
<keyword evidence="2 4" id="KW-0812">Transmembrane</keyword>
<dbReference type="VEuPathDB" id="TriTrypDB:BSAL_57480"/>
<evidence type="ECO:0000256" key="2">
    <source>
        <dbReference type="SAM" id="Phobius"/>
    </source>
</evidence>
<feature type="region of interest" description="Disordered" evidence="1">
    <location>
        <begin position="267"/>
        <end position="287"/>
    </location>
</feature>
<dbReference type="InterPro" id="IPR051830">
    <property type="entry name" value="NOTCH_homolog"/>
</dbReference>
<feature type="compositionally biased region" description="Pro residues" evidence="1">
    <location>
        <begin position="271"/>
        <end position="287"/>
    </location>
</feature>
<dbReference type="InterPro" id="IPR000742">
    <property type="entry name" value="EGF"/>
</dbReference>
<keyword evidence="2" id="KW-1133">Transmembrane helix</keyword>
<dbReference type="VEuPathDB" id="TriTrypDB:BSAL_39440"/>
<accession>A0A0S4JTV3</accession>
<feature type="transmembrane region" description="Helical" evidence="2">
    <location>
        <begin position="970"/>
        <end position="993"/>
    </location>
</feature>
<dbReference type="Gene3D" id="2.10.25.10">
    <property type="entry name" value="Laminin"/>
    <property type="match status" value="1"/>
</dbReference>
<evidence type="ECO:0000313" key="5">
    <source>
        <dbReference type="Proteomes" id="UP000051952"/>
    </source>
</evidence>
<evidence type="ECO:0000256" key="1">
    <source>
        <dbReference type="SAM" id="MobiDB-lite"/>
    </source>
</evidence>
<reference evidence="5" key="1">
    <citation type="submission" date="2015-09" db="EMBL/GenBank/DDBJ databases">
        <authorList>
            <consortium name="Pathogen Informatics"/>
        </authorList>
    </citation>
    <scope>NUCLEOTIDE SEQUENCE [LARGE SCALE GENOMIC DNA]</scope>
    <source>
        <strain evidence="5">Lake Konstanz</strain>
    </source>
</reference>
<dbReference type="AlphaFoldDB" id="A0A0S4JTV3"/>
<protein>
    <submittedName>
        <fullName evidence="4">Transmembrane protein, putative</fullName>
    </submittedName>
</protein>